<dbReference type="SUPFAM" id="SSF48371">
    <property type="entry name" value="ARM repeat"/>
    <property type="match status" value="1"/>
</dbReference>
<accession>A0AAG5D824</accession>
<dbReference type="GO" id="GO:0006446">
    <property type="term" value="P:regulation of translational initiation"/>
    <property type="evidence" value="ECO:0007669"/>
    <property type="project" value="TreeGrafter"/>
</dbReference>
<feature type="compositionally biased region" description="Basic and acidic residues" evidence="1">
    <location>
        <begin position="589"/>
        <end position="609"/>
    </location>
</feature>
<dbReference type="GO" id="GO:0008494">
    <property type="term" value="F:translation activator activity"/>
    <property type="evidence" value="ECO:0007669"/>
    <property type="project" value="TreeGrafter"/>
</dbReference>
<sequence>MELLKSVVAAAGQQPRAPSNVLDEMWQEIDKMDPYAETITLTYHLRQFAKLFLRRVNDDQTLNAIFAHLNEAALADNKFAVKMATVFGSRQLGDVVIQETKIRNAMIGTLQQNFLTIERLKQTDVQRFYNSVTLLGEYYNRKKMLNGRRINILGQSLLLLLTSELEQEITKCTVAQQQQQSPHQMDAEFAKLLLEQITLNGAVAKDEHRKEITDLLYTIRKALITVPNLCVRAKAFLLMALDLHHSNLAEDLFAKLYNKYLTEPQQAEEVRTNGSGEPVETVRVEQPDESKQPVDGCIVRTEEKLSPDAAATPKATGIRANSIPRGTGGKTSSPQHNHTAHDKENKRRPSSRAGAAPDKKPTGPTQTGKRNVRVGEDGKLVATITRDAPVSPTKKTPPSPTMVGDIRAERSPGKKGLSPRMERLAALPKITITCSTPSPKRQGGNTAATSPRAVLGVATAKQQQQHPKQPPKSPIRTAAPKSVPEVPKSPEGNIRSAKVSSPSNGREPVDTNKTGKVQRSEVNNAPSTERGPDGKEAVKHHENGTTTQNTSPPAAASKHTKGKDKSPHITNGAEKEPPARDNVVSKGTGVDHDGTGKRESVQEASEGAKKPTVKPNYREDQEEEEEEEELENLSWNAMMALDDDSPQKLNPHTKSFLSFLADK</sequence>
<organism evidence="2 3">
    <name type="scientific">Anopheles atroparvus</name>
    <name type="common">European mosquito</name>
    <dbReference type="NCBI Taxonomy" id="41427"/>
    <lineage>
        <taxon>Eukaryota</taxon>
        <taxon>Metazoa</taxon>
        <taxon>Ecdysozoa</taxon>
        <taxon>Arthropoda</taxon>
        <taxon>Hexapoda</taxon>
        <taxon>Insecta</taxon>
        <taxon>Pterygota</taxon>
        <taxon>Neoptera</taxon>
        <taxon>Endopterygota</taxon>
        <taxon>Diptera</taxon>
        <taxon>Nematocera</taxon>
        <taxon>Culicoidea</taxon>
        <taxon>Culicidae</taxon>
        <taxon>Anophelinae</taxon>
        <taxon>Anopheles</taxon>
    </lineage>
</organism>
<dbReference type="InterPro" id="IPR016024">
    <property type="entry name" value="ARM-type_fold"/>
</dbReference>
<feature type="compositionally biased region" description="Acidic residues" evidence="1">
    <location>
        <begin position="620"/>
        <end position="631"/>
    </location>
</feature>
<dbReference type="GO" id="GO:0005829">
    <property type="term" value="C:cytosol"/>
    <property type="evidence" value="ECO:0007669"/>
    <property type="project" value="TreeGrafter"/>
</dbReference>
<evidence type="ECO:0000313" key="2">
    <source>
        <dbReference type="EnsemblMetazoa" id="ENSAATROPP006999"/>
    </source>
</evidence>
<protein>
    <submittedName>
        <fullName evidence="2">Uncharacterized protein</fullName>
    </submittedName>
</protein>
<evidence type="ECO:0000256" key="1">
    <source>
        <dbReference type="SAM" id="MobiDB-lite"/>
    </source>
</evidence>
<dbReference type="PANTHER" id="PTHR23254">
    <property type="entry name" value="EIF4G DOMAIN PROTEIN"/>
    <property type="match status" value="1"/>
</dbReference>
<dbReference type="AlphaFoldDB" id="A0AAG5D824"/>
<dbReference type="InterPro" id="IPR051367">
    <property type="entry name" value="mRNA_TranslReg/HistoneTransl"/>
</dbReference>
<dbReference type="PROSITE" id="PS00018">
    <property type="entry name" value="EF_HAND_1"/>
    <property type="match status" value="1"/>
</dbReference>
<dbReference type="Proteomes" id="UP000075880">
    <property type="component" value="Unassembled WGS sequence"/>
</dbReference>
<dbReference type="Gene3D" id="1.25.40.180">
    <property type="match status" value="1"/>
</dbReference>
<feature type="compositionally biased region" description="Basic and acidic residues" evidence="1">
    <location>
        <begin position="563"/>
        <end position="579"/>
    </location>
</feature>
<dbReference type="EnsemblMetazoa" id="ENSAATROPT007797">
    <property type="protein sequence ID" value="ENSAATROPP006999"/>
    <property type="gene ID" value="ENSAATROPG006355"/>
</dbReference>
<feature type="compositionally biased region" description="Polar residues" evidence="1">
    <location>
        <begin position="511"/>
        <end position="527"/>
    </location>
</feature>
<name>A0AAG5D824_ANOAO</name>
<feature type="compositionally biased region" description="Basic and acidic residues" evidence="1">
    <location>
        <begin position="530"/>
        <end position="543"/>
    </location>
</feature>
<proteinExistence type="predicted"/>
<feature type="region of interest" description="Disordered" evidence="1">
    <location>
        <begin position="266"/>
        <end position="631"/>
    </location>
</feature>
<dbReference type="PANTHER" id="PTHR23254:SF18">
    <property type="entry name" value="RE28271P"/>
    <property type="match status" value="1"/>
</dbReference>
<feature type="compositionally biased region" description="Basic and acidic residues" evidence="1">
    <location>
        <begin position="280"/>
        <end position="292"/>
    </location>
</feature>
<feature type="compositionally biased region" description="Polar residues" evidence="1">
    <location>
        <begin position="432"/>
        <end position="449"/>
    </location>
</feature>
<reference evidence="2" key="1">
    <citation type="submission" date="2024-04" db="UniProtKB">
        <authorList>
            <consortium name="EnsemblMetazoa"/>
        </authorList>
    </citation>
    <scope>IDENTIFICATION</scope>
    <source>
        <strain evidence="2">EBRO</strain>
    </source>
</reference>
<keyword evidence="3" id="KW-1185">Reference proteome</keyword>
<evidence type="ECO:0000313" key="3">
    <source>
        <dbReference type="Proteomes" id="UP000075880"/>
    </source>
</evidence>
<dbReference type="InterPro" id="IPR018247">
    <property type="entry name" value="EF_Hand_1_Ca_BS"/>
</dbReference>